<evidence type="ECO:0000256" key="2">
    <source>
        <dbReference type="SAM" id="Phobius"/>
    </source>
</evidence>
<protein>
    <submittedName>
        <fullName evidence="3">DUF58 domain-containing protein</fullName>
    </submittedName>
</protein>
<proteinExistence type="predicted"/>
<accession>A0ABX7FYS9</accession>
<sequence>MAKGMSVRLEPFLARRLPPAREQTLSHKGIFILPSGFGLAWLVLTALLYLLGTNYQNNLIIGISLLLVSLFVSCIIYSYRNLEGLTLKRLTLPPIYAGETLAMPLQLSTQRDAHQIAMAYPGIKPVYASANTTPTEVLIPIPTVKRGILTPGRLKVESRFPLGLMRTWTWVDLDIAHPVFAVHKMDTLIQTPQSEGDTHEQGSLVSGMDEYQGLKSYIPGESLKQVAWKQLAQGRGMLSKDFAMPQGAPRWLSLPGQMPEGREHWLSVLSYWVDELSSRQQIFGLRLPGIKIAPSSGDAHRLACQVAIATFDSAPVSLDAAGTEPEPGAKAQTQAQPHMEGHD</sequence>
<dbReference type="PANTHER" id="PTHR34351">
    <property type="entry name" value="SLR1927 PROTEIN-RELATED"/>
    <property type="match status" value="1"/>
</dbReference>
<keyword evidence="2" id="KW-0812">Transmembrane</keyword>
<keyword evidence="2" id="KW-0472">Membrane</keyword>
<evidence type="ECO:0000256" key="1">
    <source>
        <dbReference type="SAM" id="MobiDB-lite"/>
    </source>
</evidence>
<dbReference type="Proteomes" id="UP000596252">
    <property type="component" value="Chromosome"/>
</dbReference>
<keyword evidence="2" id="KW-1133">Transmembrane helix</keyword>
<reference evidence="3 4" key="1">
    <citation type="journal article" date="2012" name="Antonie Van Leeuwenhoek">
        <title>Shewanella litorisediminis sp. nov., a gammaproteobacterium isolated from a tidal flat sediment.</title>
        <authorList>
            <person name="Lee M.H."/>
            <person name="Yoon J.H."/>
        </authorList>
    </citation>
    <scope>NUCLEOTIDE SEQUENCE [LARGE SCALE GENOMIC DNA]</scope>
    <source>
        <strain evidence="3 4">SMK1-12</strain>
    </source>
</reference>
<feature type="transmembrane region" description="Helical" evidence="2">
    <location>
        <begin position="30"/>
        <end position="52"/>
    </location>
</feature>
<dbReference type="PANTHER" id="PTHR34351:SF1">
    <property type="entry name" value="SLR1927 PROTEIN"/>
    <property type="match status" value="1"/>
</dbReference>
<feature type="region of interest" description="Disordered" evidence="1">
    <location>
        <begin position="318"/>
        <end position="343"/>
    </location>
</feature>
<dbReference type="EMBL" id="CP069213">
    <property type="protein sequence ID" value="QRH00188.1"/>
    <property type="molecule type" value="Genomic_DNA"/>
</dbReference>
<evidence type="ECO:0000313" key="3">
    <source>
        <dbReference type="EMBL" id="QRH00188.1"/>
    </source>
</evidence>
<organism evidence="3 4">
    <name type="scientific">Shewanella litorisediminis</name>
    <dbReference type="NCBI Taxonomy" id="1173586"/>
    <lineage>
        <taxon>Bacteria</taxon>
        <taxon>Pseudomonadati</taxon>
        <taxon>Pseudomonadota</taxon>
        <taxon>Gammaproteobacteria</taxon>
        <taxon>Alteromonadales</taxon>
        <taxon>Shewanellaceae</taxon>
        <taxon>Shewanella</taxon>
    </lineage>
</organism>
<keyword evidence="4" id="KW-1185">Reference proteome</keyword>
<name>A0ABX7FYS9_9GAMM</name>
<evidence type="ECO:0000313" key="4">
    <source>
        <dbReference type="Proteomes" id="UP000596252"/>
    </source>
</evidence>
<gene>
    <name evidence="3" type="ORF">JQC75_09710</name>
</gene>
<feature type="transmembrane region" description="Helical" evidence="2">
    <location>
        <begin position="58"/>
        <end position="79"/>
    </location>
</feature>